<feature type="domain" description="R13L1/DRL21-like LRR repeat region" evidence="1">
    <location>
        <begin position="160"/>
        <end position="284"/>
    </location>
</feature>
<organism evidence="2 3">
    <name type="scientific">Striga hermonthica</name>
    <name type="common">Purple witchweed</name>
    <name type="synonym">Buchnera hermonthica</name>
    <dbReference type="NCBI Taxonomy" id="68872"/>
    <lineage>
        <taxon>Eukaryota</taxon>
        <taxon>Viridiplantae</taxon>
        <taxon>Streptophyta</taxon>
        <taxon>Embryophyta</taxon>
        <taxon>Tracheophyta</taxon>
        <taxon>Spermatophyta</taxon>
        <taxon>Magnoliopsida</taxon>
        <taxon>eudicotyledons</taxon>
        <taxon>Gunneridae</taxon>
        <taxon>Pentapetalae</taxon>
        <taxon>asterids</taxon>
        <taxon>lamiids</taxon>
        <taxon>Lamiales</taxon>
        <taxon>Orobanchaceae</taxon>
        <taxon>Buchnereae</taxon>
        <taxon>Striga</taxon>
    </lineage>
</organism>
<dbReference type="Pfam" id="PF25019">
    <property type="entry name" value="LRR_R13L1-DRL21"/>
    <property type="match status" value="1"/>
</dbReference>
<name>A0A9N7NEH9_STRHE</name>
<dbReference type="PANTHER" id="PTHR47186:SF42">
    <property type="entry name" value="DISEASE RESISTANCE RPP13-LIKE PROTEIN 1"/>
    <property type="match status" value="1"/>
</dbReference>
<protein>
    <recommendedName>
        <fullName evidence="1">R13L1/DRL21-like LRR repeat region domain-containing protein</fullName>
    </recommendedName>
</protein>
<dbReference type="OrthoDB" id="773208at2759"/>
<dbReference type="InterPro" id="IPR032675">
    <property type="entry name" value="LRR_dom_sf"/>
</dbReference>
<dbReference type="Gene3D" id="3.80.10.10">
    <property type="entry name" value="Ribonuclease Inhibitor"/>
    <property type="match status" value="1"/>
</dbReference>
<dbReference type="PANTHER" id="PTHR47186">
    <property type="entry name" value="LEUCINE-RICH REPEAT-CONTAINING PROTEIN 57"/>
    <property type="match status" value="1"/>
</dbReference>
<gene>
    <name evidence="2" type="ORF">SHERM_28151</name>
</gene>
<reference evidence="2" key="1">
    <citation type="submission" date="2019-12" db="EMBL/GenBank/DDBJ databases">
        <authorList>
            <person name="Scholes J."/>
        </authorList>
    </citation>
    <scope>NUCLEOTIDE SEQUENCE</scope>
</reference>
<dbReference type="InterPro" id="IPR056789">
    <property type="entry name" value="LRR_R13L1-DRL21"/>
</dbReference>
<dbReference type="EMBL" id="CACSLK010027837">
    <property type="protein sequence ID" value="CAA0832877.1"/>
    <property type="molecule type" value="Genomic_DNA"/>
</dbReference>
<sequence length="364" mass="40925">MHDLIHDMARLVAKDVCFHVEHSPSNYFPLFGNSCHLSVLHAGSGPLELKASKKNERLRTFLVMVSRSSNEAPPTAGLDPQLFLNLQFFRALGLSRAGLTELPGNIDNLVYLRYEESFQIAALRHGHKGQLRSMAAGLGSLTSLQTLSSYIIRLKKGQGIEELKNINCLKGSLSIENINYVSNARDAEEASLGTKARLDKLELRWRKTLTGDPSLQAQVFANLQPHENLKEMLVQNYCGEIYPSWLTETTRRFTSIHLHGLRCCDTLPALGQLPFLKSFYLSDMPRLEYVNYTFYGAGNGVKFPSLESFELRNIVNLKQWTNISSGAMPRLVSFTIRKFENLECLPPEIRAHLPSSEVSDCPKL</sequence>
<dbReference type="SUPFAM" id="SSF52058">
    <property type="entry name" value="L domain-like"/>
    <property type="match status" value="1"/>
</dbReference>
<dbReference type="AlphaFoldDB" id="A0A9N7NEH9"/>
<dbReference type="Proteomes" id="UP001153555">
    <property type="component" value="Unassembled WGS sequence"/>
</dbReference>
<evidence type="ECO:0000259" key="1">
    <source>
        <dbReference type="Pfam" id="PF25019"/>
    </source>
</evidence>
<accession>A0A9N7NEH9</accession>
<evidence type="ECO:0000313" key="3">
    <source>
        <dbReference type="Proteomes" id="UP001153555"/>
    </source>
</evidence>
<keyword evidence="3" id="KW-1185">Reference proteome</keyword>
<evidence type="ECO:0000313" key="2">
    <source>
        <dbReference type="EMBL" id="CAA0832877.1"/>
    </source>
</evidence>
<comment type="caution">
    <text evidence="2">The sequence shown here is derived from an EMBL/GenBank/DDBJ whole genome shotgun (WGS) entry which is preliminary data.</text>
</comment>
<proteinExistence type="predicted"/>